<name>A0A4S2KF46_9HYME</name>
<evidence type="ECO:0000313" key="1">
    <source>
        <dbReference type="EMBL" id="TGZ48015.1"/>
    </source>
</evidence>
<gene>
    <name evidence="1" type="ORF">DBV15_05727</name>
</gene>
<keyword evidence="2" id="KW-1185">Reference proteome</keyword>
<dbReference type="EMBL" id="QBLH01002572">
    <property type="protein sequence ID" value="TGZ48015.1"/>
    <property type="molecule type" value="Genomic_DNA"/>
</dbReference>
<dbReference type="AlphaFoldDB" id="A0A4S2KF46"/>
<protein>
    <submittedName>
        <fullName evidence="1">Uncharacterized protein</fullName>
    </submittedName>
</protein>
<proteinExistence type="predicted"/>
<evidence type="ECO:0000313" key="2">
    <source>
        <dbReference type="Proteomes" id="UP000310200"/>
    </source>
</evidence>
<dbReference type="Proteomes" id="UP000310200">
    <property type="component" value="Unassembled WGS sequence"/>
</dbReference>
<reference evidence="1 2" key="1">
    <citation type="journal article" date="2019" name="Philos. Trans. R. Soc. Lond., B, Biol. Sci.">
        <title>Ant behaviour and brain gene expression of defending hosts depend on the ecological success of the intruding social parasite.</title>
        <authorList>
            <person name="Kaur R."/>
            <person name="Stoldt M."/>
            <person name="Jongepier E."/>
            <person name="Feldmeyer B."/>
            <person name="Menzel F."/>
            <person name="Bornberg-Bauer E."/>
            <person name="Foitzik S."/>
        </authorList>
    </citation>
    <scope>NUCLEOTIDE SEQUENCE [LARGE SCALE GENOMIC DNA]</scope>
    <source>
        <tissue evidence="1">Whole body</tissue>
    </source>
</reference>
<accession>A0A4S2KF46</accession>
<comment type="caution">
    <text evidence="1">The sequence shown here is derived from an EMBL/GenBank/DDBJ whole genome shotgun (WGS) entry which is preliminary data.</text>
</comment>
<sequence>MVVGAQRSCWWLFHFHRAVFWPDRTPRSRPAPARKTVVSSPLSAVPPKNRTGIFPDARHYQFSLTRCSYLSFVIAQYTCEFAFQVPVDVRTVDFMRD</sequence>
<organism evidence="1 2">
    <name type="scientific">Temnothorax longispinosus</name>
    <dbReference type="NCBI Taxonomy" id="300112"/>
    <lineage>
        <taxon>Eukaryota</taxon>
        <taxon>Metazoa</taxon>
        <taxon>Ecdysozoa</taxon>
        <taxon>Arthropoda</taxon>
        <taxon>Hexapoda</taxon>
        <taxon>Insecta</taxon>
        <taxon>Pterygota</taxon>
        <taxon>Neoptera</taxon>
        <taxon>Endopterygota</taxon>
        <taxon>Hymenoptera</taxon>
        <taxon>Apocrita</taxon>
        <taxon>Aculeata</taxon>
        <taxon>Formicoidea</taxon>
        <taxon>Formicidae</taxon>
        <taxon>Myrmicinae</taxon>
        <taxon>Temnothorax</taxon>
    </lineage>
</organism>